<dbReference type="PANTHER" id="PTHR30349:SF64">
    <property type="entry name" value="PROPHAGE INTEGRASE INTD-RELATED"/>
    <property type="match status" value="1"/>
</dbReference>
<evidence type="ECO:0000313" key="8">
    <source>
        <dbReference type="EMBL" id="SHL23565.1"/>
    </source>
</evidence>
<evidence type="ECO:0000256" key="5">
    <source>
        <dbReference type="PROSITE-ProRule" id="PRU01248"/>
    </source>
</evidence>
<name>A0A1M6YZM9_9BACT</name>
<sequence length="337" mass="38414">MNGITVTVVQRHKKEGSQVWYARVKNTKTGSVRYVSLKTTRRTEAQLLANDMLREGEFDEKDEKSAITLGEGLEQYEKYLRNKGTAEISIETYRNVFRRFSGMYGVPIAEIKAEDVLDTFNEQFSEFSANFYNNARVAIKSAFNYFLNVLEIVPRNTARKIPKRKVQKKEKKFWTMEQIAAILDKAPNSNYRLLWAFMAYEGLRIHEALKVKPEDIRDGFLHVIGKGAKYAKIPIGSIMKSELDRAGWAWDFSRFSRQSCISAVHSCAKKALGDAFDGEATNHRFRHSFASNLVRAGANILVVQKLMRHATITMTLGTYSHLMDGDLESGIEKLSSK</sequence>
<accession>A0A1M6YZM9</accession>
<comment type="similarity">
    <text evidence="1">Belongs to the 'phage' integrase family.</text>
</comment>
<dbReference type="InterPro" id="IPR010998">
    <property type="entry name" value="Integrase_recombinase_N"/>
</dbReference>
<reference evidence="9" key="1">
    <citation type="submission" date="2016-11" db="EMBL/GenBank/DDBJ databases">
        <authorList>
            <person name="Varghese N."/>
            <person name="Submissions S."/>
        </authorList>
    </citation>
    <scope>NUCLEOTIDE SEQUENCE [LARGE SCALE GENOMIC DNA]</scope>
    <source>
        <strain evidence="9">UWOS</strain>
    </source>
</reference>
<dbReference type="PANTHER" id="PTHR30349">
    <property type="entry name" value="PHAGE INTEGRASE-RELATED"/>
    <property type="match status" value="1"/>
</dbReference>
<keyword evidence="9" id="KW-1185">Reference proteome</keyword>
<dbReference type="GO" id="GO:0003677">
    <property type="term" value="F:DNA binding"/>
    <property type="evidence" value="ECO:0007669"/>
    <property type="project" value="UniProtKB-UniRule"/>
</dbReference>
<feature type="domain" description="Core-binding (CB)" evidence="7">
    <location>
        <begin position="67"/>
        <end position="147"/>
    </location>
</feature>
<dbReference type="GO" id="GO:0006310">
    <property type="term" value="P:DNA recombination"/>
    <property type="evidence" value="ECO:0007669"/>
    <property type="project" value="UniProtKB-KW"/>
</dbReference>
<feature type="domain" description="Tyr recombinase" evidence="6">
    <location>
        <begin position="169"/>
        <end position="332"/>
    </location>
</feature>
<proteinExistence type="inferred from homology"/>
<keyword evidence="3 5" id="KW-0238">DNA-binding</keyword>
<evidence type="ECO:0000256" key="3">
    <source>
        <dbReference type="ARBA" id="ARBA00023125"/>
    </source>
</evidence>
<dbReference type="Pfam" id="PF00589">
    <property type="entry name" value="Phage_integrase"/>
    <property type="match status" value="1"/>
</dbReference>
<dbReference type="Gene3D" id="1.10.150.130">
    <property type="match status" value="1"/>
</dbReference>
<dbReference type="PROSITE" id="PS51900">
    <property type="entry name" value="CB"/>
    <property type="match status" value="1"/>
</dbReference>
<dbReference type="InterPro" id="IPR013762">
    <property type="entry name" value="Integrase-like_cat_sf"/>
</dbReference>
<dbReference type="CDD" id="cd00397">
    <property type="entry name" value="DNA_BRE_C"/>
    <property type="match status" value="1"/>
</dbReference>
<dbReference type="InterPro" id="IPR044068">
    <property type="entry name" value="CB"/>
</dbReference>
<dbReference type="GO" id="GO:0015074">
    <property type="term" value="P:DNA integration"/>
    <property type="evidence" value="ECO:0007669"/>
    <property type="project" value="UniProtKB-KW"/>
</dbReference>
<evidence type="ECO:0000256" key="1">
    <source>
        <dbReference type="ARBA" id="ARBA00008857"/>
    </source>
</evidence>
<dbReference type="InterPro" id="IPR002104">
    <property type="entry name" value="Integrase_catalytic"/>
</dbReference>
<dbReference type="Proteomes" id="UP000184275">
    <property type="component" value="Unassembled WGS sequence"/>
</dbReference>
<evidence type="ECO:0000313" key="9">
    <source>
        <dbReference type="Proteomes" id="UP000184275"/>
    </source>
</evidence>
<dbReference type="InterPro" id="IPR011010">
    <property type="entry name" value="DNA_brk_join_enz"/>
</dbReference>
<organism evidence="8 9">
    <name type="scientific">Fibrobacter intestinalis</name>
    <dbReference type="NCBI Taxonomy" id="28122"/>
    <lineage>
        <taxon>Bacteria</taxon>
        <taxon>Pseudomonadati</taxon>
        <taxon>Fibrobacterota</taxon>
        <taxon>Fibrobacteria</taxon>
        <taxon>Fibrobacterales</taxon>
        <taxon>Fibrobacteraceae</taxon>
        <taxon>Fibrobacter</taxon>
    </lineage>
</organism>
<evidence type="ECO:0000259" key="7">
    <source>
        <dbReference type="PROSITE" id="PS51900"/>
    </source>
</evidence>
<dbReference type="Gene3D" id="1.10.443.10">
    <property type="entry name" value="Intergrase catalytic core"/>
    <property type="match status" value="1"/>
</dbReference>
<evidence type="ECO:0000259" key="6">
    <source>
        <dbReference type="PROSITE" id="PS51898"/>
    </source>
</evidence>
<evidence type="ECO:0000256" key="4">
    <source>
        <dbReference type="ARBA" id="ARBA00023172"/>
    </source>
</evidence>
<gene>
    <name evidence="8" type="ORF">SAMN05720469_15016</name>
</gene>
<keyword evidence="4" id="KW-0233">DNA recombination</keyword>
<keyword evidence="2" id="KW-0229">DNA integration</keyword>
<dbReference type="AlphaFoldDB" id="A0A1M6YZM9"/>
<dbReference type="InterPro" id="IPR050090">
    <property type="entry name" value="Tyrosine_recombinase_XerCD"/>
</dbReference>
<evidence type="ECO:0000256" key="2">
    <source>
        <dbReference type="ARBA" id="ARBA00022908"/>
    </source>
</evidence>
<dbReference type="SUPFAM" id="SSF56349">
    <property type="entry name" value="DNA breaking-rejoining enzymes"/>
    <property type="match status" value="1"/>
</dbReference>
<dbReference type="EMBL" id="FRAW01000050">
    <property type="protein sequence ID" value="SHL23565.1"/>
    <property type="molecule type" value="Genomic_DNA"/>
</dbReference>
<dbReference type="PROSITE" id="PS51898">
    <property type="entry name" value="TYR_RECOMBINASE"/>
    <property type="match status" value="1"/>
</dbReference>
<protein>
    <submittedName>
        <fullName evidence="8">Site-specific recombinase XerD</fullName>
    </submittedName>
</protein>